<dbReference type="PANTHER" id="PTHR41339:SF1">
    <property type="entry name" value="SECRETED PROTEIN"/>
    <property type="match status" value="1"/>
</dbReference>
<organism evidence="1 2">
    <name type="scientific">Persicobacter psychrovividus</name>
    <dbReference type="NCBI Taxonomy" id="387638"/>
    <lineage>
        <taxon>Bacteria</taxon>
        <taxon>Pseudomonadati</taxon>
        <taxon>Bacteroidota</taxon>
        <taxon>Cytophagia</taxon>
        <taxon>Cytophagales</taxon>
        <taxon>Persicobacteraceae</taxon>
        <taxon>Persicobacter</taxon>
    </lineage>
</organism>
<protein>
    <submittedName>
        <fullName evidence="1">Uncharacterized protein</fullName>
    </submittedName>
</protein>
<evidence type="ECO:0000313" key="1">
    <source>
        <dbReference type="EMBL" id="BDC97908.1"/>
    </source>
</evidence>
<keyword evidence="2" id="KW-1185">Reference proteome</keyword>
<dbReference type="EMBL" id="AP025292">
    <property type="protein sequence ID" value="BDC97908.1"/>
    <property type="molecule type" value="Genomic_DNA"/>
</dbReference>
<dbReference type="PANTHER" id="PTHR41339">
    <property type="entry name" value="LIPL48"/>
    <property type="match status" value="1"/>
</dbReference>
<proteinExistence type="predicted"/>
<name>A0ABM7VB36_9BACT</name>
<sequence>MIIALGFSSCSSDDSNPVDPTNEIINDNNEIVKDVDQDVTLMAGETYFINRGIHVTEDASLTIEEGVTIKNGESSYLLVEQGSKIFIKGSAGKEVVFTVNTQEAKPGAWGGLIVNGQAPINVDGGTATAEVGDAIYGGQINDDNSGSIEYAVFKYGGNQINSEKEHNGVTLNGVGSGTKLDHIAVYNASDDAFEWFGGTVNATNLFAYGSQDDIFDWTYGWTGSVENIYGEHNSAINNGENDRGIEADNNGSNFQALPLSKPMITNLTLVDKDNVGSNGLKLRAGTAFDLTNVVIEGFGKVADGAATKSIIDVETLESIGHIEDATSSIEKLKYMAANGTELTYSVKAGSGQEDATDAQIEAVKGFFGAGLDASATGAPQALVTWGKSVAVGDSDAK</sequence>
<reference evidence="1 2" key="1">
    <citation type="submission" date="2021-12" db="EMBL/GenBank/DDBJ databases">
        <title>Genome sequencing of bacteria with rrn-lacking chromosome and rrn-plasmid.</title>
        <authorList>
            <person name="Anda M."/>
            <person name="Iwasaki W."/>
        </authorList>
    </citation>
    <scope>NUCLEOTIDE SEQUENCE [LARGE SCALE GENOMIC DNA]</scope>
    <source>
        <strain evidence="1 2">NBRC 101262</strain>
    </source>
</reference>
<dbReference type="Proteomes" id="UP001354989">
    <property type="component" value="Chromosome"/>
</dbReference>
<accession>A0ABM7VB36</accession>
<gene>
    <name evidence="1" type="ORF">PEPS_01890</name>
</gene>
<evidence type="ECO:0000313" key="2">
    <source>
        <dbReference type="Proteomes" id="UP001354989"/>
    </source>
</evidence>